<dbReference type="Proteomes" id="UP001166402">
    <property type="component" value="Unassembled WGS sequence"/>
</dbReference>
<keyword evidence="3" id="KW-1185">Reference proteome</keyword>
<sequence length="328" mass="37658">MRIEGKYKMGYYPTPNSIVDRIKSFLDFPTQYNVLDPCCGEGDAISNLIDNNGRTYGVELDYQRYSKACEKLTRTLYGGYEEMITQNNAFSILFLNPPYDTDENGERKELIFLKKTIKYLTTGGILVYIIPQHIIHDTARLLSYAFADIKVYRFTDEEYKAYKQVVIFGIKKRNKKVIASDVEKLLKAEKANTNLEEIPLLSEPVYKVPVTIPPKYFNNGYIDENYLQKKLSESNLLFNVKKQFETLQEQEEKRPPLPLHMAHIGLLLATGSLNGEMDGHVVKGIVNKTERKSLEEDEETGEQTVKKTEELSVSIKILTKNGEIKELI</sequence>
<evidence type="ECO:0000313" key="3">
    <source>
        <dbReference type="Proteomes" id="UP001166402"/>
    </source>
</evidence>
<dbReference type="RefSeq" id="WP_209452723.1">
    <property type="nucleotide sequence ID" value="NZ_JAGGLT010000002.1"/>
</dbReference>
<accession>A0ABS4NAQ8</accession>
<dbReference type="InterPro" id="IPR046076">
    <property type="entry name" value="DUF6094"/>
</dbReference>
<dbReference type="CDD" id="cd02440">
    <property type="entry name" value="AdoMet_MTases"/>
    <property type="match status" value="1"/>
</dbReference>
<gene>
    <name evidence="2" type="ORF">J2Z80_000241</name>
</gene>
<name>A0ABS4NAQ8_9THEO</name>
<reference evidence="2" key="1">
    <citation type="submission" date="2021-03" db="EMBL/GenBank/DDBJ databases">
        <title>Genomic Encyclopedia of Type Strains, Phase IV (KMG-IV): sequencing the most valuable type-strain genomes for metagenomic binning, comparative biology and taxonomic classification.</title>
        <authorList>
            <person name="Goeker M."/>
        </authorList>
    </citation>
    <scope>NUCLEOTIDE SEQUENCE</scope>
    <source>
        <strain evidence="2">DSM 101588</strain>
    </source>
</reference>
<protein>
    <submittedName>
        <fullName evidence="2">tRNA1(Val) A37 N6-methylase TrmN6</fullName>
    </submittedName>
</protein>
<feature type="domain" description="DUF6094" evidence="1">
    <location>
        <begin position="4"/>
        <end position="176"/>
    </location>
</feature>
<dbReference type="Gene3D" id="3.40.50.150">
    <property type="entry name" value="Vaccinia Virus protein VP39"/>
    <property type="match status" value="1"/>
</dbReference>
<dbReference type="SUPFAM" id="SSF53335">
    <property type="entry name" value="S-adenosyl-L-methionine-dependent methyltransferases"/>
    <property type="match status" value="1"/>
</dbReference>
<comment type="caution">
    <text evidence="2">The sequence shown here is derived from an EMBL/GenBank/DDBJ whole genome shotgun (WGS) entry which is preliminary data.</text>
</comment>
<dbReference type="PRINTS" id="PR00507">
    <property type="entry name" value="N12N6MTFRASE"/>
</dbReference>
<organism evidence="2 3">
    <name type="scientific">Thermoanaerobacterium butyriciformans</name>
    <dbReference type="NCBI Taxonomy" id="1702242"/>
    <lineage>
        <taxon>Bacteria</taxon>
        <taxon>Bacillati</taxon>
        <taxon>Bacillota</taxon>
        <taxon>Clostridia</taxon>
        <taxon>Thermoanaerobacterales</taxon>
        <taxon>Thermoanaerobacteraceae</taxon>
        <taxon>Thermoanaerobacterium</taxon>
    </lineage>
</organism>
<evidence type="ECO:0000313" key="2">
    <source>
        <dbReference type="EMBL" id="MBP2070743.1"/>
    </source>
</evidence>
<dbReference type="Pfam" id="PF19587">
    <property type="entry name" value="DUF6094"/>
    <property type="match status" value="1"/>
</dbReference>
<evidence type="ECO:0000259" key="1">
    <source>
        <dbReference type="Pfam" id="PF19587"/>
    </source>
</evidence>
<proteinExistence type="predicted"/>
<dbReference type="InterPro" id="IPR029063">
    <property type="entry name" value="SAM-dependent_MTases_sf"/>
</dbReference>
<dbReference type="EMBL" id="JAGGLT010000002">
    <property type="protein sequence ID" value="MBP2070743.1"/>
    <property type="molecule type" value="Genomic_DNA"/>
</dbReference>